<dbReference type="InterPro" id="IPR010562">
    <property type="entry name" value="Haemolymph_juvenile_hormone-bd"/>
</dbReference>
<dbReference type="PANTHER" id="PTHR11008">
    <property type="entry name" value="PROTEIN TAKEOUT-LIKE PROTEIN"/>
    <property type="match status" value="1"/>
</dbReference>
<dbReference type="SMART" id="SM00700">
    <property type="entry name" value="JHBP"/>
    <property type="match status" value="1"/>
</dbReference>
<gene>
    <name evidence="2" type="ORF">WN48_08164</name>
</gene>
<accession>A0A310SIK0</accession>
<sequence>MQLHVSQGGIMMAIIVLQIVSSQPDQVPTILSGIENVANTATNFLTGIMQRQKELIHRVTDSASDFITSAVEKPKNLLINATRATTGIIDSAASKGLEFKIRRILEKFRARMPYGIPELGIPPLEPLHLDEVDIKIDNPDIGNISITVEDLTLHNLSTFFINKAKLSLIGPTITANISVPRIYAEAFYNISGLLGSTLLLDGAGPLKANIYDFQLYVNTILGYSRGVYLRTFDLDFSLKSIDIKLDNFMDDDELNDVMNKVFQELTPKVLDIIKPDVLPGIQSYIGGRINETIHHLTMRDVISVLVGNEIREFTYLPV</sequence>
<dbReference type="Pfam" id="PF06585">
    <property type="entry name" value="JHBP"/>
    <property type="match status" value="1"/>
</dbReference>
<keyword evidence="3" id="KW-1185">Reference proteome</keyword>
<evidence type="ECO:0000313" key="3">
    <source>
        <dbReference type="Proteomes" id="UP000250275"/>
    </source>
</evidence>
<reference evidence="2 3" key="1">
    <citation type="submission" date="2015-07" db="EMBL/GenBank/DDBJ databases">
        <title>The genome of Eufriesea mexicana.</title>
        <authorList>
            <person name="Pan H."/>
            <person name="Kapheim K."/>
        </authorList>
    </citation>
    <scope>NUCLEOTIDE SEQUENCE [LARGE SCALE GENOMIC DNA]</scope>
    <source>
        <strain evidence="2">0111107269</strain>
        <tissue evidence="2">Whole body</tissue>
    </source>
</reference>
<dbReference type="EMBL" id="KQ764887">
    <property type="protein sequence ID" value="OAD54242.1"/>
    <property type="molecule type" value="Genomic_DNA"/>
</dbReference>
<dbReference type="Gene3D" id="3.15.10.30">
    <property type="entry name" value="Haemolymph juvenile hormone binding protein"/>
    <property type="match status" value="1"/>
</dbReference>
<evidence type="ECO:0000256" key="1">
    <source>
        <dbReference type="SAM" id="SignalP"/>
    </source>
</evidence>
<dbReference type="InterPro" id="IPR038606">
    <property type="entry name" value="To_sf"/>
</dbReference>
<feature type="signal peptide" evidence="1">
    <location>
        <begin position="1"/>
        <end position="22"/>
    </location>
</feature>
<dbReference type="PANTHER" id="PTHR11008:SF9">
    <property type="entry name" value="PROTEIN TAKEOUT-LIKE PROTEIN"/>
    <property type="match status" value="1"/>
</dbReference>
<dbReference type="AlphaFoldDB" id="A0A310SIK0"/>
<dbReference type="OrthoDB" id="6380971at2759"/>
<organism evidence="2 3">
    <name type="scientific">Eufriesea mexicana</name>
    <dbReference type="NCBI Taxonomy" id="516756"/>
    <lineage>
        <taxon>Eukaryota</taxon>
        <taxon>Metazoa</taxon>
        <taxon>Ecdysozoa</taxon>
        <taxon>Arthropoda</taxon>
        <taxon>Hexapoda</taxon>
        <taxon>Insecta</taxon>
        <taxon>Pterygota</taxon>
        <taxon>Neoptera</taxon>
        <taxon>Endopterygota</taxon>
        <taxon>Hymenoptera</taxon>
        <taxon>Apocrita</taxon>
        <taxon>Aculeata</taxon>
        <taxon>Apoidea</taxon>
        <taxon>Anthophila</taxon>
        <taxon>Apidae</taxon>
        <taxon>Eufriesea</taxon>
    </lineage>
</organism>
<dbReference type="Proteomes" id="UP000250275">
    <property type="component" value="Unassembled WGS sequence"/>
</dbReference>
<name>A0A310SIK0_9HYME</name>
<proteinExistence type="predicted"/>
<feature type="non-terminal residue" evidence="2">
    <location>
        <position position="318"/>
    </location>
</feature>
<evidence type="ECO:0000313" key="2">
    <source>
        <dbReference type="EMBL" id="OAD54242.1"/>
    </source>
</evidence>
<feature type="chain" id="PRO_5016374193" evidence="1">
    <location>
        <begin position="23"/>
        <end position="318"/>
    </location>
</feature>
<keyword evidence="1" id="KW-0732">Signal</keyword>
<protein>
    <submittedName>
        <fullName evidence="2">Uncharacterized protein</fullName>
    </submittedName>
</protein>